<accession>A0AAQ3MFG4</accession>
<proteinExistence type="predicted"/>
<gene>
    <name evidence="2" type="ORF">V8G54_035460</name>
</gene>
<dbReference type="AlphaFoldDB" id="A0AAQ3MFG4"/>
<dbReference type="Proteomes" id="UP001374535">
    <property type="component" value="Chromosome 11"/>
</dbReference>
<sequence>MKPANGFSCVEAKLSLLACLPFLTSSQDSPSTRQHLQNLNFVRHVNVLRQPSVNFQTLTKTEPFNFLNYVTLMSNDCRAMAGYAFMVASNALQSHCQQVSPYHTHKAYWKPPRLRPPATPHDMVQSSLLENERQLEFQDSPQN</sequence>
<reference evidence="2 3" key="1">
    <citation type="journal article" date="2023" name="Life. Sci Alliance">
        <title>Evolutionary insights into 3D genome organization and epigenetic landscape of Vigna mungo.</title>
        <authorList>
            <person name="Junaid A."/>
            <person name="Singh B."/>
            <person name="Bhatia S."/>
        </authorList>
    </citation>
    <scope>NUCLEOTIDE SEQUENCE [LARGE SCALE GENOMIC DNA]</scope>
    <source>
        <strain evidence="2">Urdbean</strain>
    </source>
</reference>
<keyword evidence="3" id="KW-1185">Reference proteome</keyword>
<keyword evidence="1" id="KW-0732">Signal</keyword>
<evidence type="ECO:0000313" key="3">
    <source>
        <dbReference type="Proteomes" id="UP001374535"/>
    </source>
</evidence>
<dbReference type="EMBL" id="CP144690">
    <property type="protein sequence ID" value="WVY89946.1"/>
    <property type="molecule type" value="Genomic_DNA"/>
</dbReference>
<organism evidence="2 3">
    <name type="scientific">Vigna mungo</name>
    <name type="common">Black gram</name>
    <name type="synonym">Phaseolus mungo</name>
    <dbReference type="NCBI Taxonomy" id="3915"/>
    <lineage>
        <taxon>Eukaryota</taxon>
        <taxon>Viridiplantae</taxon>
        <taxon>Streptophyta</taxon>
        <taxon>Embryophyta</taxon>
        <taxon>Tracheophyta</taxon>
        <taxon>Spermatophyta</taxon>
        <taxon>Magnoliopsida</taxon>
        <taxon>eudicotyledons</taxon>
        <taxon>Gunneridae</taxon>
        <taxon>Pentapetalae</taxon>
        <taxon>rosids</taxon>
        <taxon>fabids</taxon>
        <taxon>Fabales</taxon>
        <taxon>Fabaceae</taxon>
        <taxon>Papilionoideae</taxon>
        <taxon>50 kb inversion clade</taxon>
        <taxon>NPAAA clade</taxon>
        <taxon>indigoferoid/millettioid clade</taxon>
        <taxon>Phaseoleae</taxon>
        <taxon>Vigna</taxon>
    </lineage>
</organism>
<feature type="chain" id="PRO_5042841198" evidence="1">
    <location>
        <begin position="27"/>
        <end position="143"/>
    </location>
</feature>
<protein>
    <submittedName>
        <fullName evidence="2">Uncharacterized protein</fullName>
    </submittedName>
</protein>
<evidence type="ECO:0000256" key="1">
    <source>
        <dbReference type="SAM" id="SignalP"/>
    </source>
</evidence>
<name>A0AAQ3MFG4_VIGMU</name>
<evidence type="ECO:0000313" key="2">
    <source>
        <dbReference type="EMBL" id="WVY89946.1"/>
    </source>
</evidence>
<feature type="signal peptide" evidence="1">
    <location>
        <begin position="1"/>
        <end position="26"/>
    </location>
</feature>